<name>A0A8J8SWS9_HALGN</name>
<dbReference type="Proteomes" id="UP000785679">
    <property type="component" value="Unassembled WGS sequence"/>
</dbReference>
<feature type="compositionally biased region" description="Polar residues" evidence="1">
    <location>
        <begin position="212"/>
        <end position="223"/>
    </location>
</feature>
<gene>
    <name evidence="2" type="ORF">FGO68_gene12032</name>
</gene>
<evidence type="ECO:0000313" key="2">
    <source>
        <dbReference type="EMBL" id="TNV73206.1"/>
    </source>
</evidence>
<dbReference type="SMART" id="SM00726">
    <property type="entry name" value="UIM"/>
    <property type="match status" value="2"/>
</dbReference>
<feature type="region of interest" description="Disordered" evidence="1">
    <location>
        <begin position="194"/>
        <end position="224"/>
    </location>
</feature>
<reference evidence="2" key="1">
    <citation type="submission" date="2019-06" db="EMBL/GenBank/DDBJ databases">
        <authorList>
            <person name="Zheng W."/>
        </authorList>
    </citation>
    <scope>NUCLEOTIDE SEQUENCE</scope>
    <source>
        <strain evidence="2">QDHG01</strain>
    </source>
</reference>
<accession>A0A8J8SWS9</accession>
<dbReference type="AlphaFoldDB" id="A0A8J8SWS9"/>
<proteinExistence type="predicted"/>
<feature type="region of interest" description="Disordered" evidence="1">
    <location>
        <begin position="1"/>
        <end position="27"/>
    </location>
</feature>
<organism evidence="2 3">
    <name type="scientific">Halteria grandinella</name>
    <dbReference type="NCBI Taxonomy" id="5974"/>
    <lineage>
        <taxon>Eukaryota</taxon>
        <taxon>Sar</taxon>
        <taxon>Alveolata</taxon>
        <taxon>Ciliophora</taxon>
        <taxon>Intramacronucleata</taxon>
        <taxon>Spirotrichea</taxon>
        <taxon>Stichotrichia</taxon>
        <taxon>Sporadotrichida</taxon>
        <taxon>Halteriidae</taxon>
        <taxon>Halteria</taxon>
    </lineage>
</organism>
<feature type="region of interest" description="Disordered" evidence="1">
    <location>
        <begin position="126"/>
        <end position="146"/>
    </location>
</feature>
<evidence type="ECO:0000313" key="3">
    <source>
        <dbReference type="Proteomes" id="UP000785679"/>
    </source>
</evidence>
<dbReference type="EMBL" id="RRYP01019538">
    <property type="protein sequence ID" value="TNV73206.1"/>
    <property type="molecule type" value="Genomic_DNA"/>
</dbReference>
<feature type="compositionally biased region" description="Basic and acidic residues" evidence="1">
    <location>
        <begin position="291"/>
        <end position="307"/>
    </location>
</feature>
<dbReference type="PROSITE" id="PS50330">
    <property type="entry name" value="UIM"/>
    <property type="match status" value="1"/>
</dbReference>
<evidence type="ECO:0000256" key="1">
    <source>
        <dbReference type="SAM" id="MobiDB-lite"/>
    </source>
</evidence>
<protein>
    <submittedName>
        <fullName evidence="2">Uncharacterized protein</fullName>
    </submittedName>
</protein>
<comment type="caution">
    <text evidence="2">The sequence shown here is derived from an EMBL/GenBank/DDBJ whole genome shotgun (WGS) entry which is preliminary data.</text>
</comment>
<feature type="region of interest" description="Disordered" evidence="1">
    <location>
        <begin position="291"/>
        <end position="330"/>
    </location>
</feature>
<dbReference type="InterPro" id="IPR003903">
    <property type="entry name" value="UIM_dom"/>
</dbReference>
<sequence length="330" mass="37371">MKDNAHVLRGVRPAQINSKKTPQGARFEQKEISFSLTPQEDDDQYERAILLSLTDQKHDQKLPEISLRQREHDELQLAIEISKFETNQRQEEVEKKLLDDHISNQKQFKNYPALSELQQILDLEDSDSDHEMPQEDSSVEIIENPSKSSAILSKKSDKKCFNHAEAQSSSLHKGYICSQNSSKVRPYWLRSSAEDADHPHQDGPAPKRFKPNPTQSIPSSQQEDMVIIRRPGVSEGQNTSKLGQAQFGKSISNKLPQALDHSSQQKPFTRQQVQFLDPSIITNLRKQYLNQKDHIADRQSGSKERQGASHQSGKFQFGGAGAPSVKGGWR</sequence>
<keyword evidence="3" id="KW-1185">Reference proteome</keyword>